<evidence type="ECO:0000313" key="1">
    <source>
        <dbReference type="Ensembl" id="ENSVKKP00000021126.1"/>
    </source>
</evidence>
<protein>
    <submittedName>
        <fullName evidence="1">Uncharacterized protein</fullName>
    </submittedName>
</protein>
<organism evidence="1 2">
    <name type="scientific">Varanus komodoensis</name>
    <name type="common">Komodo dragon</name>
    <dbReference type="NCBI Taxonomy" id="61221"/>
    <lineage>
        <taxon>Eukaryota</taxon>
        <taxon>Metazoa</taxon>
        <taxon>Chordata</taxon>
        <taxon>Craniata</taxon>
        <taxon>Vertebrata</taxon>
        <taxon>Euteleostomi</taxon>
        <taxon>Lepidosauria</taxon>
        <taxon>Squamata</taxon>
        <taxon>Bifurcata</taxon>
        <taxon>Unidentata</taxon>
        <taxon>Episquamata</taxon>
        <taxon>Toxicofera</taxon>
        <taxon>Anguimorpha</taxon>
        <taxon>Paleoanguimorpha</taxon>
        <taxon>Varanoidea</taxon>
        <taxon>Varanidae</taxon>
        <taxon>Varanus</taxon>
    </lineage>
</organism>
<proteinExistence type="predicted"/>
<dbReference type="AlphaFoldDB" id="A0A8D2LE29"/>
<dbReference type="Ensembl" id="ENSVKKT00000021651.1">
    <property type="protein sequence ID" value="ENSVKKP00000021126.1"/>
    <property type="gene ID" value="ENSVKKG00000014192.1"/>
</dbReference>
<accession>A0A8D2LE29</accession>
<evidence type="ECO:0000313" key="2">
    <source>
        <dbReference type="Proteomes" id="UP000694545"/>
    </source>
</evidence>
<name>A0A8D2LE29_VARKO</name>
<dbReference type="Proteomes" id="UP000694545">
    <property type="component" value="Unplaced"/>
</dbReference>
<sequence length="56" mass="6446">LQVAFLKTIKHEILIHPYPVPRAGNHLSKRSLEVFQVFRIGLRFPITPGPKPFRAL</sequence>
<keyword evidence="2" id="KW-1185">Reference proteome</keyword>
<reference evidence="1" key="1">
    <citation type="submission" date="2025-08" db="UniProtKB">
        <authorList>
            <consortium name="Ensembl"/>
        </authorList>
    </citation>
    <scope>IDENTIFICATION</scope>
</reference>
<reference evidence="1" key="2">
    <citation type="submission" date="2025-09" db="UniProtKB">
        <authorList>
            <consortium name="Ensembl"/>
        </authorList>
    </citation>
    <scope>IDENTIFICATION</scope>
</reference>